<keyword evidence="13" id="KW-1185">Reference proteome</keyword>
<evidence type="ECO:0000256" key="4">
    <source>
        <dbReference type="ARBA" id="ARBA00022692"/>
    </source>
</evidence>
<evidence type="ECO:0000256" key="9">
    <source>
        <dbReference type="SAM" id="Phobius"/>
    </source>
</evidence>
<comment type="similarity">
    <text evidence="2">Belongs to the cation diffusion facilitator (CDF) transporter (TC 2.A.4) family. SLC30A subfamily.</text>
</comment>
<dbReference type="InterPro" id="IPR058533">
    <property type="entry name" value="Cation_efflux_TM"/>
</dbReference>
<keyword evidence="6 9" id="KW-1133">Transmembrane helix</keyword>
<dbReference type="AlphaFoldDB" id="A0A840EJ94"/>
<evidence type="ECO:0000259" key="10">
    <source>
        <dbReference type="Pfam" id="PF01545"/>
    </source>
</evidence>
<keyword evidence="4 9" id="KW-0812">Transmembrane</keyword>
<accession>A0A840EJ94</accession>
<evidence type="ECO:0000256" key="5">
    <source>
        <dbReference type="ARBA" id="ARBA00022906"/>
    </source>
</evidence>
<feature type="transmembrane region" description="Helical" evidence="9">
    <location>
        <begin position="83"/>
        <end position="101"/>
    </location>
</feature>
<comment type="caution">
    <text evidence="12">The sequence shown here is derived from an EMBL/GenBank/DDBJ whole genome shotgun (WGS) entry which is preliminary data.</text>
</comment>
<dbReference type="Pfam" id="PF16916">
    <property type="entry name" value="ZT_dimer"/>
    <property type="match status" value="1"/>
</dbReference>
<dbReference type="PANTHER" id="PTHR11562">
    <property type="entry name" value="CATION EFFLUX PROTEIN/ ZINC TRANSPORTER"/>
    <property type="match status" value="1"/>
</dbReference>
<evidence type="ECO:0000313" key="12">
    <source>
        <dbReference type="EMBL" id="MBB4118449.1"/>
    </source>
</evidence>
<evidence type="ECO:0000256" key="2">
    <source>
        <dbReference type="ARBA" id="ARBA00008873"/>
    </source>
</evidence>
<feature type="transmembrane region" description="Helical" evidence="9">
    <location>
        <begin position="176"/>
        <end position="199"/>
    </location>
</feature>
<keyword evidence="3" id="KW-0813">Transport</keyword>
<proteinExistence type="inferred from homology"/>
<dbReference type="NCBIfam" id="TIGR01297">
    <property type="entry name" value="CDF"/>
    <property type="match status" value="1"/>
</dbReference>
<feature type="transmembrane region" description="Helical" evidence="9">
    <location>
        <begin position="149"/>
        <end position="170"/>
    </location>
</feature>
<name>A0A840EJ94_9FLAO</name>
<dbReference type="InterPro" id="IPR050681">
    <property type="entry name" value="CDF/SLC30A"/>
</dbReference>
<evidence type="ECO:0000256" key="1">
    <source>
        <dbReference type="ARBA" id="ARBA00004141"/>
    </source>
</evidence>
<keyword evidence="5" id="KW-0862">Zinc</keyword>
<evidence type="ECO:0000313" key="13">
    <source>
        <dbReference type="Proteomes" id="UP000553034"/>
    </source>
</evidence>
<keyword evidence="8 9" id="KW-0472">Membrane</keyword>
<feature type="domain" description="Cation efflux protein transmembrane" evidence="10">
    <location>
        <begin position="16"/>
        <end position="207"/>
    </location>
</feature>
<dbReference type="GO" id="GO:0005886">
    <property type="term" value="C:plasma membrane"/>
    <property type="evidence" value="ECO:0007669"/>
    <property type="project" value="TreeGrafter"/>
</dbReference>
<reference evidence="12 13" key="1">
    <citation type="submission" date="2020-08" db="EMBL/GenBank/DDBJ databases">
        <title>Genomic Encyclopedia of Type Strains, Phase IV (KMG-IV): sequencing the most valuable type-strain genomes for metagenomic binning, comparative biology and taxonomic classification.</title>
        <authorList>
            <person name="Goeker M."/>
        </authorList>
    </citation>
    <scope>NUCLEOTIDE SEQUENCE [LARGE SCALE GENOMIC DNA]</scope>
    <source>
        <strain evidence="12 13">DSM 29568</strain>
    </source>
</reference>
<dbReference type="GO" id="GO:0005385">
    <property type="term" value="F:zinc ion transmembrane transporter activity"/>
    <property type="evidence" value="ECO:0007669"/>
    <property type="project" value="TreeGrafter"/>
</dbReference>
<evidence type="ECO:0000256" key="7">
    <source>
        <dbReference type="ARBA" id="ARBA00023065"/>
    </source>
</evidence>
<evidence type="ECO:0000259" key="11">
    <source>
        <dbReference type="Pfam" id="PF16916"/>
    </source>
</evidence>
<dbReference type="Gene3D" id="3.30.70.1350">
    <property type="entry name" value="Cation efflux protein, cytoplasmic domain"/>
    <property type="match status" value="1"/>
</dbReference>
<keyword evidence="7" id="KW-0406">Ion transport</keyword>
<feature type="transmembrane region" description="Helical" evidence="9">
    <location>
        <begin position="46"/>
        <end position="62"/>
    </location>
</feature>
<evidence type="ECO:0000256" key="8">
    <source>
        <dbReference type="ARBA" id="ARBA00023136"/>
    </source>
</evidence>
<dbReference type="SUPFAM" id="SSF160240">
    <property type="entry name" value="Cation efflux protein cytoplasmic domain-like"/>
    <property type="match status" value="1"/>
</dbReference>
<dbReference type="PANTHER" id="PTHR11562:SF17">
    <property type="entry name" value="RE54080P-RELATED"/>
    <property type="match status" value="1"/>
</dbReference>
<feature type="domain" description="Cation efflux protein cytoplasmic" evidence="11">
    <location>
        <begin position="211"/>
        <end position="288"/>
    </location>
</feature>
<dbReference type="EMBL" id="JACIFO010000002">
    <property type="protein sequence ID" value="MBB4118449.1"/>
    <property type="molecule type" value="Genomic_DNA"/>
</dbReference>
<dbReference type="Pfam" id="PF01545">
    <property type="entry name" value="Cation_efflux"/>
    <property type="match status" value="1"/>
</dbReference>
<dbReference type="SUPFAM" id="SSF161111">
    <property type="entry name" value="Cation efflux protein transmembrane domain-like"/>
    <property type="match status" value="1"/>
</dbReference>
<protein>
    <submittedName>
        <fullName evidence="12">Cobalt-zinc-cadmium efflux system protein</fullName>
    </submittedName>
</protein>
<dbReference type="InterPro" id="IPR027470">
    <property type="entry name" value="Cation_efflux_CTD"/>
</dbReference>
<dbReference type="InterPro" id="IPR002524">
    <property type="entry name" value="Cation_efflux"/>
</dbReference>
<dbReference type="Gene3D" id="1.20.1510.10">
    <property type="entry name" value="Cation efflux protein transmembrane domain"/>
    <property type="match status" value="1"/>
</dbReference>
<sequence length="300" mass="33489">MAAEHKHSSSLSAKKLLFSILLNLGITLAQFIGGIISGSLSLLSDALHNFTDVISLIISYIAHKMARKNASISRTFGYKRAEIMAAFVNAASLIVIAIILIKEAIGRFFEPQAINSTVVIWLAIIAILGNGLSVLLMKKDSQSNLNMRSAYLHLFTDMLASIAVLIGGLFMKYYQLYWIDSILTIMIAVYLIVVGYKLLKSSFKILMLYTPTNIDVKKVVAKVCEIPAVKNIHHIHIWSLNEDEIHLEAHLDLHENISVTSFDVVLQKIEKLVNKEFNINHVTIQPEHNKPDSKAIIIQD</sequence>
<dbReference type="Proteomes" id="UP000553034">
    <property type="component" value="Unassembled WGS sequence"/>
</dbReference>
<feature type="transmembrane region" description="Helical" evidence="9">
    <location>
        <begin position="16"/>
        <end position="40"/>
    </location>
</feature>
<organism evidence="12 13">
    <name type="scientific">Mesonia hippocampi</name>
    <dbReference type="NCBI Taxonomy" id="1628250"/>
    <lineage>
        <taxon>Bacteria</taxon>
        <taxon>Pseudomonadati</taxon>
        <taxon>Bacteroidota</taxon>
        <taxon>Flavobacteriia</taxon>
        <taxon>Flavobacteriales</taxon>
        <taxon>Flavobacteriaceae</taxon>
        <taxon>Mesonia</taxon>
    </lineage>
</organism>
<dbReference type="RefSeq" id="WP_183476539.1">
    <property type="nucleotide sequence ID" value="NZ_JACIFO010000002.1"/>
</dbReference>
<comment type="subcellular location">
    <subcellularLocation>
        <location evidence="1">Membrane</location>
        <topology evidence="1">Multi-pass membrane protein</topology>
    </subcellularLocation>
</comment>
<evidence type="ECO:0000256" key="6">
    <source>
        <dbReference type="ARBA" id="ARBA00022989"/>
    </source>
</evidence>
<dbReference type="InterPro" id="IPR027469">
    <property type="entry name" value="Cation_efflux_TMD_sf"/>
</dbReference>
<keyword evidence="5" id="KW-0864">Zinc transport</keyword>
<dbReference type="InterPro" id="IPR036837">
    <property type="entry name" value="Cation_efflux_CTD_sf"/>
</dbReference>
<evidence type="ECO:0000256" key="3">
    <source>
        <dbReference type="ARBA" id="ARBA00022448"/>
    </source>
</evidence>
<gene>
    <name evidence="12" type="ORF">GGR32_000723</name>
</gene>
<feature type="transmembrane region" description="Helical" evidence="9">
    <location>
        <begin position="113"/>
        <end position="137"/>
    </location>
</feature>